<keyword evidence="1" id="KW-0732">Signal</keyword>
<feature type="chain" id="PRO_5045249132" evidence="1">
    <location>
        <begin position="21"/>
        <end position="186"/>
    </location>
</feature>
<dbReference type="Pfam" id="PF00963">
    <property type="entry name" value="Cohesin"/>
    <property type="match status" value="1"/>
</dbReference>
<comment type="caution">
    <text evidence="4">The sequence shown here is derived from an EMBL/GenBank/DDBJ whole genome shotgun (WGS) entry which is preliminary data.</text>
</comment>
<sequence>MRLTKLSILAALSGSLSMLAAPASAAAMLFSGGGAFTAGQNVSVDVFVSNLGPQIVSAYDLDVKYDGAMLSFFDVFFDVNLGLPSEVIEVEDGAVSGLLDFAAVSLLTDSELDNLQGDSVRLATVQFTALTDGNTDSLEFVNWGPFNDVKGRNNEIIIGQVPEPASFGLVALALFGLTLTSKSRAK</sequence>
<feature type="domain" description="Ice-binding protein C-terminal" evidence="3">
    <location>
        <begin position="160"/>
        <end position="178"/>
    </location>
</feature>
<dbReference type="CDD" id="cd08547">
    <property type="entry name" value="Type_II_cohesin"/>
    <property type="match status" value="1"/>
</dbReference>
<protein>
    <submittedName>
        <fullName evidence="4">Cohesin domain-containing protein</fullName>
    </submittedName>
</protein>
<evidence type="ECO:0000313" key="5">
    <source>
        <dbReference type="Proteomes" id="UP001209701"/>
    </source>
</evidence>
<evidence type="ECO:0000313" key="4">
    <source>
        <dbReference type="EMBL" id="MCV2370937.1"/>
    </source>
</evidence>
<accession>A0ABT2YLI9</accession>
<proteinExistence type="predicted"/>
<feature type="signal peptide" evidence="1">
    <location>
        <begin position="1"/>
        <end position="20"/>
    </location>
</feature>
<feature type="domain" description="Cohesin" evidence="2">
    <location>
        <begin position="37"/>
        <end position="135"/>
    </location>
</feature>
<evidence type="ECO:0000259" key="3">
    <source>
        <dbReference type="Pfam" id="PF07589"/>
    </source>
</evidence>
<evidence type="ECO:0000256" key="1">
    <source>
        <dbReference type="SAM" id="SignalP"/>
    </source>
</evidence>
<dbReference type="Gene3D" id="2.60.40.680">
    <property type="match status" value="1"/>
</dbReference>
<dbReference type="InterPro" id="IPR008965">
    <property type="entry name" value="CBM2/CBM3_carb-bd_dom_sf"/>
</dbReference>
<dbReference type="EMBL" id="JAJIRN010000011">
    <property type="protein sequence ID" value="MCV2370937.1"/>
    <property type="molecule type" value="Genomic_DNA"/>
</dbReference>
<dbReference type="Pfam" id="PF07589">
    <property type="entry name" value="PEP-CTERM"/>
    <property type="match status" value="1"/>
</dbReference>
<dbReference type="InterPro" id="IPR013424">
    <property type="entry name" value="Ice-binding_C"/>
</dbReference>
<dbReference type="Proteomes" id="UP001209701">
    <property type="component" value="Unassembled WGS sequence"/>
</dbReference>
<evidence type="ECO:0000259" key="2">
    <source>
        <dbReference type="Pfam" id="PF00963"/>
    </source>
</evidence>
<dbReference type="RefSeq" id="WP_263573517.1">
    <property type="nucleotide sequence ID" value="NZ_JAJIRN010000011.1"/>
</dbReference>
<name>A0ABT2YLI9_9BURK</name>
<keyword evidence="5" id="KW-1185">Reference proteome</keyword>
<gene>
    <name evidence="4" type="ORF">LNV07_22855</name>
</gene>
<dbReference type="InterPro" id="IPR002102">
    <property type="entry name" value="Cohesin_dom"/>
</dbReference>
<reference evidence="4 5" key="1">
    <citation type="submission" date="2021-11" db="EMBL/GenBank/DDBJ databases">
        <authorList>
            <person name="Liang Q."/>
            <person name="Mou H."/>
            <person name="Liu Z."/>
        </authorList>
    </citation>
    <scope>NUCLEOTIDE SEQUENCE [LARGE SCALE GENOMIC DNA]</scope>
    <source>
        <strain evidence="4 5">CHU3</strain>
    </source>
</reference>
<organism evidence="4 5">
    <name type="scientific">Roseateles oligotrophus</name>
    <dbReference type="NCBI Taxonomy" id="1769250"/>
    <lineage>
        <taxon>Bacteria</taxon>
        <taxon>Pseudomonadati</taxon>
        <taxon>Pseudomonadota</taxon>
        <taxon>Betaproteobacteria</taxon>
        <taxon>Burkholderiales</taxon>
        <taxon>Sphaerotilaceae</taxon>
        <taxon>Roseateles</taxon>
    </lineage>
</organism>
<dbReference type="SUPFAM" id="SSF49384">
    <property type="entry name" value="Carbohydrate-binding domain"/>
    <property type="match status" value="1"/>
</dbReference>